<proteinExistence type="predicted"/>
<keyword evidence="2" id="KW-1185">Reference proteome</keyword>
<dbReference type="RefSeq" id="WP_268599251.1">
    <property type="nucleotide sequence ID" value="NZ_JAMDNP010000087.1"/>
</dbReference>
<sequence length="322" mass="37851">MNRNYVSSTYLEKLKDEFIEFLYIRDNTISERTVERYENDLIYFFNNSVSGKVTIDSLNDMFNPIRLKGYFDKRKGSTARATITNLLDFFRHSHKISSDEYINASNELKKYAKKGNDDVDFLNKADIRMIFSDSIKFLEKDKEANIILPVICSLAYYHCFEQIHLQKLKRSDLKIDEGIIRNLRSDDDESNITLKWINLSDESKYYLSEYLKYIDRVGKRKGNLLYIDGQQADNKSINKMLSIFNERSFNKKQFSTKVHIQKLNRSGIFHSLVDTNGNSAINYFHLFGLKKNTQFEYALEKYLFEVNSMMAHMTSVSLVKGR</sequence>
<dbReference type="Proteomes" id="UP001527181">
    <property type="component" value="Unassembled WGS sequence"/>
</dbReference>
<comment type="caution">
    <text evidence="1">The sequence shown here is derived from an EMBL/GenBank/DDBJ whole genome shotgun (WGS) entry which is preliminary data.</text>
</comment>
<evidence type="ECO:0000313" key="2">
    <source>
        <dbReference type="Proteomes" id="UP001527181"/>
    </source>
</evidence>
<gene>
    <name evidence="1" type="ORF">M5X12_28290</name>
</gene>
<dbReference type="EMBL" id="JAMDNP010000087">
    <property type="protein sequence ID" value="MCY9764400.1"/>
    <property type="molecule type" value="Genomic_DNA"/>
</dbReference>
<accession>A0ABT4H5Z4</accession>
<evidence type="ECO:0008006" key="3">
    <source>
        <dbReference type="Google" id="ProtNLM"/>
    </source>
</evidence>
<protein>
    <recommendedName>
        <fullName evidence="3">Core-binding (CB) domain-containing protein</fullName>
    </recommendedName>
</protein>
<organism evidence="1 2">
    <name type="scientific">Paenibacillus alvei</name>
    <name type="common">Bacillus alvei</name>
    <dbReference type="NCBI Taxonomy" id="44250"/>
    <lineage>
        <taxon>Bacteria</taxon>
        <taxon>Bacillati</taxon>
        <taxon>Bacillota</taxon>
        <taxon>Bacilli</taxon>
        <taxon>Bacillales</taxon>
        <taxon>Paenibacillaceae</taxon>
        <taxon>Paenibacillus</taxon>
    </lineage>
</organism>
<evidence type="ECO:0000313" key="1">
    <source>
        <dbReference type="EMBL" id="MCY9764400.1"/>
    </source>
</evidence>
<name>A0ABT4H5Z4_PAEAL</name>
<reference evidence="1 2" key="1">
    <citation type="submission" date="2022-05" db="EMBL/GenBank/DDBJ databases">
        <title>Genome Sequencing of Bee-Associated Microbes.</title>
        <authorList>
            <person name="Dunlap C."/>
        </authorList>
    </citation>
    <scope>NUCLEOTIDE SEQUENCE [LARGE SCALE GENOMIC DNA]</scope>
    <source>
        <strain evidence="1 2">NRRL B-04010</strain>
    </source>
</reference>